<comment type="catalytic activity">
    <reaction evidence="18">
        <text>L-seryl-[protein] + ATP = O-phospho-L-seryl-[protein] + ADP + H(+)</text>
        <dbReference type="Rhea" id="RHEA:17989"/>
        <dbReference type="Rhea" id="RHEA-COMP:9863"/>
        <dbReference type="Rhea" id="RHEA-COMP:11604"/>
        <dbReference type="ChEBI" id="CHEBI:15378"/>
        <dbReference type="ChEBI" id="CHEBI:29999"/>
        <dbReference type="ChEBI" id="CHEBI:30616"/>
        <dbReference type="ChEBI" id="CHEBI:83421"/>
        <dbReference type="ChEBI" id="CHEBI:456216"/>
        <dbReference type="EC" id="2.7.11.1"/>
    </reaction>
</comment>
<accession>A0A022QFS6</accession>
<dbReference type="AlphaFoldDB" id="A0A022QFS6"/>
<evidence type="ECO:0000313" key="23">
    <source>
        <dbReference type="EMBL" id="EYU27557.1"/>
    </source>
</evidence>
<dbReference type="Proteomes" id="UP000030748">
    <property type="component" value="Unassembled WGS sequence"/>
</dbReference>
<evidence type="ECO:0000256" key="9">
    <source>
        <dbReference type="ARBA" id="ARBA00022737"/>
    </source>
</evidence>
<dbReference type="InterPro" id="IPR021720">
    <property type="entry name" value="Malectin_dom"/>
</dbReference>
<dbReference type="GO" id="GO:0005524">
    <property type="term" value="F:ATP binding"/>
    <property type="evidence" value="ECO:0007669"/>
    <property type="project" value="UniProtKB-KW"/>
</dbReference>
<dbReference type="InterPro" id="IPR051824">
    <property type="entry name" value="LRR_Rcpt-Like_S/T_Kinase"/>
</dbReference>
<dbReference type="InterPro" id="IPR032675">
    <property type="entry name" value="LRR_dom_sf"/>
</dbReference>
<dbReference type="Pfam" id="PF00560">
    <property type="entry name" value="LRR_1"/>
    <property type="match status" value="4"/>
</dbReference>
<evidence type="ECO:0000256" key="1">
    <source>
        <dbReference type="ARBA" id="ARBA00004479"/>
    </source>
</evidence>
<comment type="catalytic activity">
    <reaction evidence="17">
        <text>L-threonyl-[protein] + ATP = O-phospho-L-threonyl-[protein] + ADP + H(+)</text>
        <dbReference type="Rhea" id="RHEA:46608"/>
        <dbReference type="Rhea" id="RHEA-COMP:11060"/>
        <dbReference type="Rhea" id="RHEA-COMP:11605"/>
        <dbReference type="ChEBI" id="CHEBI:15378"/>
        <dbReference type="ChEBI" id="CHEBI:30013"/>
        <dbReference type="ChEBI" id="CHEBI:30616"/>
        <dbReference type="ChEBI" id="CHEBI:61977"/>
        <dbReference type="ChEBI" id="CHEBI:456216"/>
        <dbReference type="EC" id="2.7.11.1"/>
    </reaction>
</comment>
<protein>
    <recommendedName>
        <fullName evidence="2">non-specific serine/threonine protein kinase</fullName>
        <ecNumber evidence="2">2.7.11.1</ecNumber>
    </recommendedName>
</protein>
<feature type="transmembrane region" description="Helical" evidence="20">
    <location>
        <begin position="646"/>
        <end position="669"/>
    </location>
</feature>
<keyword evidence="4" id="KW-0597">Phosphoprotein</keyword>
<dbReference type="KEGG" id="egt:105969013"/>
<evidence type="ECO:0000256" key="13">
    <source>
        <dbReference type="ARBA" id="ARBA00022989"/>
    </source>
</evidence>
<evidence type="ECO:0000256" key="3">
    <source>
        <dbReference type="ARBA" id="ARBA00022527"/>
    </source>
</evidence>
<feature type="compositionally biased region" description="Low complexity" evidence="19">
    <location>
        <begin position="1007"/>
        <end position="1026"/>
    </location>
</feature>
<keyword evidence="16" id="KW-0325">Glycoprotein</keyword>
<evidence type="ECO:0000256" key="17">
    <source>
        <dbReference type="ARBA" id="ARBA00047899"/>
    </source>
</evidence>
<dbReference type="CDD" id="cd14066">
    <property type="entry name" value="STKc_IRAK"/>
    <property type="match status" value="1"/>
</dbReference>
<reference evidence="23 24" key="1">
    <citation type="journal article" date="2013" name="Proc. Natl. Acad. Sci. U.S.A.">
        <title>Fine-scale variation in meiotic recombination in Mimulus inferred from population shotgun sequencing.</title>
        <authorList>
            <person name="Hellsten U."/>
            <person name="Wright K.M."/>
            <person name="Jenkins J."/>
            <person name="Shu S."/>
            <person name="Yuan Y."/>
            <person name="Wessler S.R."/>
            <person name="Schmutz J."/>
            <person name="Willis J.H."/>
            <person name="Rokhsar D.S."/>
        </authorList>
    </citation>
    <scope>NUCLEOTIDE SEQUENCE [LARGE SCALE GENOMIC DNA]</scope>
    <source>
        <strain evidence="24">cv. DUN x IM62</strain>
    </source>
</reference>
<evidence type="ECO:0000256" key="8">
    <source>
        <dbReference type="ARBA" id="ARBA00022729"/>
    </source>
</evidence>
<dbReference type="Pfam" id="PF07714">
    <property type="entry name" value="PK_Tyr_Ser-Thr"/>
    <property type="match status" value="1"/>
</dbReference>
<dbReference type="PROSITE" id="PS00108">
    <property type="entry name" value="PROTEIN_KINASE_ST"/>
    <property type="match status" value="1"/>
</dbReference>
<dbReference type="InterPro" id="IPR011009">
    <property type="entry name" value="Kinase-like_dom_sf"/>
</dbReference>
<dbReference type="Gene3D" id="2.60.120.430">
    <property type="entry name" value="Galactose-binding lectin"/>
    <property type="match status" value="1"/>
</dbReference>
<dbReference type="InterPro" id="IPR001245">
    <property type="entry name" value="Ser-Thr/Tyr_kinase_cat_dom"/>
</dbReference>
<dbReference type="GO" id="GO:0004672">
    <property type="term" value="F:protein kinase activity"/>
    <property type="evidence" value="ECO:0000318"/>
    <property type="project" value="GO_Central"/>
</dbReference>
<dbReference type="eggNOG" id="ENOG502QUW9">
    <property type="taxonomic scope" value="Eukaryota"/>
</dbReference>
<dbReference type="SUPFAM" id="SSF52058">
    <property type="entry name" value="L domain-like"/>
    <property type="match status" value="1"/>
</dbReference>
<evidence type="ECO:0000256" key="2">
    <source>
        <dbReference type="ARBA" id="ARBA00012513"/>
    </source>
</evidence>
<dbReference type="PROSITE" id="PS50011">
    <property type="entry name" value="PROTEIN_KINASE_DOM"/>
    <property type="match status" value="1"/>
</dbReference>
<dbReference type="GO" id="GO:0045088">
    <property type="term" value="P:regulation of innate immune response"/>
    <property type="evidence" value="ECO:0000318"/>
    <property type="project" value="GO_Central"/>
</dbReference>
<dbReference type="Gene3D" id="1.10.510.10">
    <property type="entry name" value="Transferase(Phosphotransferase) domain 1"/>
    <property type="match status" value="1"/>
</dbReference>
<evidence type="ECO:0000256" key="12">
    <source>
        <dbReference type="ARBA" id="ARBA00022840"/>
    </source>
</evidence>
<evidence type="ECO:0000256" key="6">
    <source>
        <dbReference type="ARBA" id="ARBA00022679"/>
    </source>
</evidence>
<evidence type="ECO:0000256" key="10">
    <source>
        <dbReference type="ARBA" id="ARBA00022741"/>
    </source>
</evidence>
<proteinExistence type="predicted"/>
<keyword evidence="6" id="KW-0808">Transferase</keyword>
<feature type="chain" id="PRO_5001507199" description="non-specific serine/threonine protein kinase" evidence="21">
    <location>
        <begin position="26"/>
        <end position="1046"/>
    </location>
</feature>
<evidence type="ECO:0000256" key="7">
    <source>
        <dbReference type="ARBA" id="ARBA00022692"/>
    </source>
</evidence>
<keyword evidence="3" id="KW-0723">Serine/threonine-protein kinase</keyword>
<keyword evidence="11" id="KW-0418">Kinase</keyword>
<dbReference type="FunFam" id="2.60.120.430:FF:000002">
    <property type="entry name" value="Leucine-rich repeat receptor-like protein kinase"/>
    <property type="match status" value="1"/>
</dbReference>
<keyword evidence="12" id="KW-0067">ATP-binding</keyword>
<dbReference type="FunFam" id="3.80.10.10:FF:000766">
    <property type="entry name" value="Os05g0263100 protein"/>
    <property type="match status" value="1"/>
</dbReference>
<evidence type="ECO:0000256" key="19">
    <source>
        <dbReference type="SAM" id="MobiDB-lite"/>
    </source>
</evidence>
<evidence type="ECO:0000313" key="24">
    <source>
        <dbReference type="Proteomes" id="UP000030748"/>
    </source>
</evidence>
<keyword evidence="13 20" id="KW-1133">Transmembrane helix</keyword>
<evidence type="ECO:0000256" key="21">
    <source>
        <dbReference type="SAM" id="SignalP"/>
    </source>
</evidence>
<dbReference type="OMA" id="FIRHSVW"/>
<dbReference type="FunFam" id="3.30.200.20:FF:000140">
    <property type="entry name" value="Leucine-rich repeat receptor-like protein kinase"/>
    <property type="match status" value="1"/>
</dbReference>
<evidence type="ECO:0000256" key="14">
    <source>
        <dbReference type="ARBA" id="ARBA00023136"/>
    </source>
</evidence>
<evidence type="ECO:0000256" key="11">
    <source>
        <dbReference type="ARBA" id="ARBA00022777"/>
    </source>
</evidence>
<keyword evidence="5" id="KW-0433">Leucine-rich repeat</keyword>
<keyword evidence="10" id="KW-0547">Nucleotide-binding</keyword>
<feature type="signal peptide" evidence="21">
    <location>
        <begin position="1"/>
        <end position="25"/>
    </location>
</feature>
<dbReference type="FunFam" id="1.10.510.10:FF:000044">
    <property type="entry name" value="Putative LRR receptor-like serine/threonine-protein kinase"/>
    <property type="match status" value="1"/>
</dbReference>
<evidence type="ECO:0000256" key="15">
    <source>
        <dbReference type="ARBA" id="ARBA00023170"/>
    </source>
</evidence>
<dbReference type="PhylomeDB" id="A0A022QFS6"/>
<dbReference type="Gene3D" id="3.80.10.10">
    <property type="entry name" value="Ribonuclease Inhibitor"/>
    <property type="match status" value="2"/>
</dbReference>
<name>A0A022QFS6_ERYGU</name>
<dbReference type="SUPFAM" id="SSF56112">
    <property type="entry name" value="Protein kinase-like (PK-like)"/>
    <property type="match status" value="1"/>
</dbReference>
<dbReference type="FunFam" id="3.80.10.10:FF:000298">
    <property type="entry name" value="Putative LRR receptor-like serine/threonine-protein kinase"/>
    <property type="match status" value="1"/>
</dbReference>
<evidence type="ECO:0000256" key="18">
    <source>
        <dbReference type="ARBA" id="ARBA00048679"/>
    </source>
</evidence>
<dbReference type="InterPro" id="IPR001611">
    <property type="entry name" value="Leu-rich_rpt"/>
</dbReference>
<keyword evidence="24" id="KW-1185">Reference proteome</keyword>
<dbReference type="EC" id="2.7.11.1" evidence="2"/>
<keyword evidence="7 20" id="KW-0812">Transmembrane</keyword>
<keyword evidence="9" id="KW-0677">Repeat</keyword>
<dbReference type="InterPro" id="IPR008271">
    <property type="entry name" value="Ser/Thr_kinase_AS"/>
</dbReference>
<dbReference type="SMART" id="SM00220">
    <property type="entry name" value="S_TKc"/>
    <property type="match status" value="1"/>
</dbReference>
<gene>
    <name evidence="23" type="ORF">MIMGU_mgv1a018669mg</name>
</gene>
<evidence type="ECO:0000259" key="22">
    <source>
        <dbReference type="PROSITE" id="PS50011"/>
    </source>
</evidence>
<dbReference type="PANTHER" id="PTHR48006:SF62">
    <property type="entry name" value="LEUCINE-RICH REPEAT TRANSMEMBRANE PROTEIN KINASE"/>
    <property type="match status" value="1"/>
</dbReference>
<sequence>MMKAAPPRRLQILEIFLVLSAGVYGLSLAQPQRNATTPVTDPSEARAINAIFARWRIKAGNGWNISGELCSGIASDDVTTLDFSPGIKCDCSYNNRTTCHVISLRVYSMSDWDSSSNVVGQLPRELWSLTYLTSLNLAQNYLTGPLPSSVGNLTRMQYLSISINALSGELPNELGKLTDLRSLAVSTNNFSGSLPPEIGNCTRLEQLWIDSSGVSGAIPSTFARLQNMQIVFASDNALTGRIPDFIGSWSQLTALRFEGTSLQGPIPSMFSNLTALTDLRITDLSNGSSPLDFLTNMKSLTTLVLRNNNISGSVPSNLDGYPSLSLLDLSFNNFTGQIPDSLFNSSSLVHLFLGNNKLTGSLPSQKTSLLQFIDLSYNELSGSFPSWTDQQNLQLNLVANNFTIEDSNSSVLASGLNCLQRNFPCNRRNPLYSSFAVKCGGPQMRSATGIVHEADNGTLGPSAYYVTKERRWAVSNSGLPSGSRNPEYTNNFLTYIPNTRDPELFQTARVSAGSLRYYGLALENGGYNVTLQFVENKIEDPTSWKSHGRRVFDIYIQGNLAEKDFDIRKEAGASLRAVVKDFTARVTENHLEIHLFWAGKGTCCVPAQGTYGPSISAISVTPGDFVPTVSNNPPNEPAGKKNRTGMIVGVVVSIGAVIFLSLFAVYYSIQKRKRQKKYEDEELSGVETRPYTYSYAELRSATDDFSTANKLGEGGFGPVYKGRLEDGREVAVKKLSVASRQGKNQFVAEIITISSVLHRNLVKLYGCCIEGDKRLLVYEYLENKSLDQALFGRIKSPRLDWPTRFDICLGVARGLAYLHEESRLRIVHRDVKASNILLDSKFNPKISDFGLAKLYNDRDTHISTRVAGTIGYLAPEYAMRGHLTEKVDVFGFGVVALEIISGRANADSSLDQDRIYLLEWAWDCHEKKREIEVVDENLSEFDEEEVRRMIGVALLCSQTSPGARPSMSRVVAMIAGDAVVPTVVSKPGYLTEWNFSDTTSTSFAMDTSGNASSSLTTTLTAGTPPNYDSPICASEPMIRGVGQEGR</sequence>
<dbReference type="STRING" id="4155.A0A022QFS6"/>
<organism evidence="23 24">
    <name type="scientific">Erythranthe guttata</name>
    <name type="common">Yellow monkey flower</name>
    <name type="synonym">Mimulus guttatus</name>
    <dbReference type="NCBI Taxonomy" id="4155"/>
    <lineage>
        <taxon>Eukaryota</taxon>
        <taxon>Viridiplantae</taxon>
        <taxon>Streptophyta</taxon>
        <taxon>Embryophyta</taxon>
        <taxon>Tracheophyta</taxon>
        <taxon>Spermatophyta</taxon>
        <taxon>Magnoliopsida</taxon>
        <taxon>eudicotyledons</taxon>
        <taxon>Gunneridae</taxon>
        <taxon>Pentapetalae</taxon>
        <taxon>asterids</taxon>
        <taxon>lamiids</taxon>
        <taxon>Lamiales</taxon>
        <taxon>Phrymaceae</taxon>
        <taxon>Erythranthe</taxon>
    </lineage>
</organism>
<dbReference type="Gene3D" id="3.30.200.20">
    <property type="entry name" value="Phosphorylase Kinase, domain 1"/>
    <property type="match status" value="1"/>
</dbReference>
<dbReference type="GO" id="GO:0005886">
    <property type="term" value="C:plasma membrane"/>
    <property type="evidence" value="ECO:0000318"/>
    <property type="project" value="GO_Central"/>
</dbReference>
<comment type="subcellular location">
    <subcellularLocation>
        <location evidence="1">Membrane</location>
        <topology evidence="1">Single-pass type I membrane protein</topology>
    </subcellularLocation>
</comment>
<keyword evidence="14 20" id="KW-0472">Membrane</keyword>
<keyword evidence="15" id="KW-0675">Receptor</keyword>
<dbReference type="OrthoDB" id="663146at2759"/>
<evidence type="ECO:0000256" key="5">
    <source>
        <dbReference type="ARBA" id="ARBA00022614"/>
    </source>
</evidence>
<evidence type="ECO:0000256" key="4">
    <source>
        <dbReference type="ARBA" id="ARBA00022553"/>
    </source>
</evidence>
<dbReference type="PANTHER" id="PTHR48006">
    <property type="entry name" value="LEUCINE-RICH REPEAT-CONTAINING PROTEIN DDB_G0281931-RELATED"/>
    <property type="match status" value="1"/>
</dbReference>
<keyword evidence="8 21" id="KW-0732">Signal</keyword>
<feature type="region of interest" description="Disordered" evidence="19">
    <location>
        <begin position="1007"/>
        <end position="1030"/>
    </location>
</feature>
<feature type="domain" description="Protein kinase" evidence="22">
    <location>
        <begin position="705"/>
        <end position="980"/>
    </location>
</feature>
<dbReference type="EMBL" id="KI631456">
    <property type="protein sequence ID" value="EYU27557.1"/>
    <property type="molecule type" value="Genomic_DNA"/>
</dbReference>
<dbReference type="Pfam" id="PF11721">
    <property type="entry name" value="Malectin"/>
    <property type="match status" value="1"/>
</dbReference>
<dbReference type="GO" id="GO:0004674">
    <property type="term" value="F:protein serine/threonine kinase activity"/>
    <property type="evidence" value="ECO:0007669"/>
    <property type="project" value="UniProtKB-KW"/>
</dbReference>
<dbReference type="InterPro" id="IPR000719">
    <property type="entry name" value="Prot_kinase_dom"/>
</dbReference>
<evidence type="ECO:0000256" key="20">
    <source>
        <dbReference type="SAM" id="Phobius"/>
    </source>
</evidence>
<evidence type="ECO:0000256" key="16">
    <source>
        <dbReference type="ARBA" id="ARBA00023180"/>
    </source>
</evidence>